<evidence type="ECO:0008006" key="3">
    <source>
        <dbReference type="Google" id="ProtNLM"/>
    </source>
</evidence>
<organism evidence="1 2">
    <name type="scientific">Rhodococcus globerulus</name>
    <dbReference type="NCBI Taxonomy" id="33008"/>
    <lineage>
        <taxon>Bacteria</taxon>
        <taxon>Bacillati</taxon>
        <taxon>Actinomycetota</taxon>
        <taxon>Actinomycetes</taxon>
        <taxon>Mycobacteriales</taxon>
        <taxon>Nocardiaceae</taxon>
        <taxon>Rhodococcus</taxon>
    </lineage>
</organism>
<evidence type="ECO:0000313" key="2">
    <source>
        <dbReference type="Proteomes" id="UP001185927"/>
    </source>
</evidence>
<dbReference type="EMBL" id="JAWLKB010000013">
    <property type="protein sequence ID" value="MDV6269859.1"/>
    <property type="molecule type" value="Genomic_DNA"/>
</dbReference>
<proteinExistence type="predicted"/>
<protein>
    <recommendedName>
        <fullName evidence="3">LXG domain-containing protein</fullName>
    </recommendedName>
</protein>
<comment type="caution">
    <text evidence="1">The sequence shown here is derived from an EMBL/GenBank/DDBJ whole genome shotgun (WGS) entry which is preliminary data.</text>
</comment>
<sequence length="101" mass="10941">MDTAKGVLSAFSSLLAELQDIRRGVLMLPEVKGMGTLESGRALADKFSKKAIGGEDSLEKSLDSHIAVVKEMRAYFQACIDHYESVDTENAAVHGRLEMPG</sequence>
<name>A0ABU4C0P2_RHOGO</name>
<accession>A0ABU4C0P2</accession>
<dbReference type="Proteomes" id="UP001185927">
    <property type="component" value="Unassembled WGS sequence"/>
</dbReference>
<evidence type="ECO:0000313" key="1">
    <source>
        <dbReference type="EMBL" id="MDV6269859.1"/>
    </source>
</evidence>
<reference evidence="1 2" key="1">
    <citation type="submission" date="2023-10" db="EMBL/GenBank/DDBJ databases">
        <title>Development of a sustainable strategy for remediation of hydrocarbon-contaminated territories based on the waste exchange concept.</title>
        <authorList>
            <person name="Krivoruchko A."/>
        </authorList>
    </citation>
    <scope>NUCLEOTIDE SEQUENCE [LARGE SCALE GENOMIC DNA]</scope>
    <source>
        <strain evidence="1 2">IEGM 1203</strain>
    </source>
</reference>
<keyword evidence="2" id="KW-1185">Reference proteome</keyword>
<dbReference type="RefSeq" id="WP_317544540.1">
    <property type="nucleotide sequence ID" value="NZ_JAWLKB010000013.1"/>
</dbReference>
<gene>
    <name evidence="1" type="ORF">R3Q16_24870</name>
</gene>